<reference evidence="2" key="1">
    <citation type="submission" date="2014-09" db="EMBL/GenBank/DDBJ databases">
        <authorList>
            <person name="Magalhaes I.L.F."/>
            <person name="Oliveira U."/>
            <person name="Santos F.R."/>
            <person name="Vidigal T.H.D.A."/>
            <person name="Brescovit A.D."/>
            <person name="Santos A.J."/>
        </authorList>
    </citation>
    <scope>NUCLEOTIDE SEQUENCE</scope>
    <source>
        <tissue evidence="2">Shoot tissue taken approximately 20 cm above the soil surface</tissue>
    </source>
</reference>
<dbReference type="EMBL" id="GBRH01186402">
    <property type="protein sequence ID" value="JAE11494.1"/>
    <property type="molecule type" value="Transcribed_RNA"/>
</dbReference>
<name>A0A0A9FJT7_ARUDO</name>
<reference evidence="2" key="2">
    <citation type="journal article" date="2015" name="Data Brief">
        <title>Shoot transcriptome of the giant reed, Arundo donax.</title>
        <authorList>
            <person name="Barrero R.A."/>
            <person name="Guerrero F.D."/>
            <person name="Moolhuijzen P."/>
            <person name="Goolsby J.A."/>
            <person name="Tidwell J."/>
            <person name="Bellgard S.E."/>
            <person name="Bellgard M.I."/>
        </authorList>
    </citation>
    <scope>NUCLEOTIDE SEQUENCE</scope>
    <source>
        <tissue evidence="2">Shoot tissue taken approximately 20 cm above the soil surface</tissue>
    </source>
</reference>
<protein>
    <submittedName>
        <fullName evidence="2">Uncharacterized protein</fullName>
    </submittedName>
</protein>
<sequence length="50" mass="5302">MCSRRCRGLVPHSTTSRLISQSSSLSVSQARSGQRPLARPSPSVCLTTGT</sequence>
<proteinExistence type="predicted"/>
<feature type="region of interest" description="Disordered" evidence="1">
    <location>
        <begin position="1"/>
        <end position="50"/>
    </location>
</feature>
<evidence type="ECO:0000313" key="2">
    <source>
        <dbReference type="EMBL" id="JAE11494.1"/>
    </source>
</evidence>
<accession>A0A0A9FJT7</accession>
<organism evidence="2">
    <name type="scientific">Arundo donax</name>
    <name type="common">Giant reed</name>
    <name type="synonym">Donax arundinaceus</name>
    <dbReference type="NCBI Taxonomy" id="35708"/>
    <lineage>
        <taxon>Eukaryota</taxon>
        <taxon>Viridiplantae</taxon>
        <taxon>Streptophyta</taxon>
        <taxon>Embryophyta</taxon>
        <taxon>Tracheophyta</taxon>
        <taxon>Spermatophyta</taxon>
        <taxon>Magnoliopsida</taxon>
        <taxon>Liliopsida</taxon>
        <taxon>Poales</taxon>
        <taxon>Poaceae</taxon>
        <taxon>PACMAD clade</taxon>
        <taxon>Arundinoideae</taxon>
        <taxon>Arundineae</taxon>
        <taxon>Arundo</taxon>
    </lineage>
</organism>
<dbReference type="AlphaFoldDB" id="A0A0A9FJT7"/>
<feature type="compositionally biased region" description="Low complexity" evidence="1">
    <location>
        <begin position="13"/>
        <end position="32"/>
    </location>
</feature>
<evidence type="ECO:0000256" key="1">
    <source>
        <dbReference type="SAM" id="MobiDB-lite"/>
    </source>
</evidence>